<dbReference type="PANTHER" id="PTHR30589:SF0">
    <property type="entry name" value="PHOSPHATIDYLGLYCEROL--PROLIPOPROTEIN DIACYLGLYCERYL TRANSFERASE"/>
    <property type="match status" value="1"/>
</dbReference>
<dbReference type="GO" id="GO:0042158">
    <property type="term" value="P:lipoprotein biosynthetic process"/>
    <property type="evidence" value="ECO:0007669"/>
    <property type="project" value="UniProtKB-UniRule"/>
</dbReference>
<dbReference type="NCBIfam" id="TIGR00544">
    <property type="entry name" value="lgt"/>
    <property type="match status" value="1"/>
</dbReference>
<organism evidence="8 9">
    <name type="scientific">Xanthocytophaga flava</name>
    <dbReference type="NCBI Taxonomy" id="3048013"/>
    <lineage>
        <taxon>Bacteria</taxon>
        <taxon>Pseudomonadati</taxon>
        <taxon>Bacteroidota</taxon>
        <taxon>Cytophagia</taxon>
        <taxon>Cytophagales</taxon>
        <taxon>Rhodocytophagaceae</taxon>
        <taxon>Xanthocytophaga</taxon>
    </lineage>
</organism>
<keyword evidence="4 7" id="KW-0812">Transmembrane</keyword>
<feature type="transmembrane region" description="Helical" evidence="7">
    <location>
        <begin position="253"/>
        <end position="270"/>
    </location>
</feature>
<evidence type="ECO:0000256" key="4">
    <source>
        <dbReference type="ARBA" id="ARBA00022692"/>
    </source>
</evidence>
<feature type="transmembrane region" description="Helical" evidence="7">
    <location>
        <begin position="188"/>
        <end position="206"/>
    </location>
</feature>
<feature type="binding site" evidence="7">
    <location>
        <position position="148"/>
    </location>
    <ligand>
        <name>a 1,2-diacyl-sn-glycero-3-phospho-(1'-sn-glycerol)</name>
        <dbReference type="ChEBI" id="CHEBI:64716"/>
    </ligand>
</feature>
<dbReference type="Proteomes" id="UP001241110">
    <property type="component" value="Unassembled WGS sequence"/>
</dbReference>
<comment type="subcellular location">
    <subcellularLocation>
        <location evidence="7">Cell membrane</location>
        <topology evidence="7">Multi-pass membrane protein</topology>
    </subcellularLocation>
</comment>
<evidence type="ECO:0000256" key="5">
    <source>
        <dbReference type="ARBA" id="ARBA00022989"/>
    </source>
</evidence>
<comment type="similarity">
    <text evidence="1 7">Belongs to the Lgt family.</text>
</comment>
<evidence type="ECO:0000256" key="1">
    <source>
        <dbReference type="ARBA" id="ARBA00007150"/>
    </source>
</evidence>
<dbReference type="EC" id="2.5.1.145" evidence="7"/>
<proteinExistence type="inferred from homology"/>
<comment type="pathway">
    <text evidence="7">Protein modification; lipoprotein biosynthesis (diacylglyceryl transfer).</text>
</comment>
<dbReference type="AlphaFoldDB" id="A0AAE3QXT5"/>
<evidence type="ECO:0000313" key="8">
    <source>
        <dbReference type="EMBL" id="MDJ1485413.1"/>
    </source>
</evidence>
<dbReference type="EMBL" id="JASJOS010000020">
    <property type="protein sequence ID" value="MDJ1485413.1"/>
    <property type="molecule type" value="Genomic_DNA"/>
</dbReference>
<accession>A0AAE3QXT5</accession>
<dbReference type="InterPro" id="IPR001640">
    <property type="entry name" value="Lgt"/>
</dbReference>
<dbReference type="HAMAP" id="MF_01147">
    <property type="entry name" value="Lgt"/>
    <property type="match status" value="1"/>
</dbReference>
<reference evidence="8" key="1">
    <citation type="submission" date="2023-05" db="EMBL/GenBank/DDBJ databases">
        <authorList>
            <person name="Zhang X."/>
        </authorList>
    </citation>
    <scope>NUCLEOTIDE SEQUENCE</scope>
    <source>
        <strain evidence="8">YF14B1</strain>
    </source>
</reference>
<feature type="transmembrane region" description="Helical" evidence="7">
    <location>
        <begin position="128"/>
        <end position="148"/>
    </location>
</feature>
<feature type="transmembrane region" description="Helical" evidence="7">
    <location>
        <begin position="213"/>
        <end position="233"/>
    </location>
</feature>
<evidence type="ECO:0000256" key="2">
    <source>
        <dbReference type="ARBA" id="ARBA00022475"/>
    </source>
</evidence>
<evidence type="ECO:0000256" key="7">
    <source>
        <dbReference type="HAMAP-Rule" id="MF_01147"/>
    </source>
</evidence>
<protein>
    <recommendedName>
        <fullName evidence="7">Phosphatidylglycerol--prolipoprotein diacylglyceryl transferase</fullName>
        <ecNumber evidence="7">2.5.1.145</ecNumber>
    </recommendedName>
</protein>
<comment type="function">
    <text evidence="7">Catalyzes the transfer of the diacylglyceryl group from phosphatidylglycerol to the sulfhydryl group of the N-terminal cysteine of a prolipoprotein, the first step in the formation of mature lipoproteins.</text>
</comment>
<feature type="transmembrane region" description="Helical" evidence="7">
    <location>
        <begin position="92"/>
        <end position="121"/>
    </location>
</feature>
<feature type="transmembrane region" description="Helical" evidence="7">
    <location>
        <begin position="25"/>
        <end position="47"/>
    </location>
</feature>
<keyword evidence="3 7" id="KW-0808">Transferase</keyword>
<evidence type="ECO:0000256" key="3">
    <source>
        <dbReference type="ARBA" id="ARBA00022679"/>
    </source>
</evidence>
<dbReference type="PANTHER" id="PTHR30589">
    <property type="entry name" value="PROLIPOPROTEIN DIACYLGLYCERYL TRANSFERASE"/>
    <property type="match status" value="1"/>
</dbReference>
<dbReference type="GO" id="GO:0005886">
    <property type="term" value="C:plasma membrane"/>
    <property type="evidence" value="ECO:0007669"/>
    <property type="project" value="UniProtKB-SubCell"/>
</dbReference>
<name>A0AAE3QXT5_9BACT</name>
<comment type="caution">
    <text evidence="8">The sequence shown here is derived from an EMBL/GenBank/DDBJ whole genome shotgun (WGS) entry which is preliminary data.</text>
</comment>
<dbReference type="Pfam" id="PF01790">
    <property type="entry name" value="LGT"/>
    <property type="match status" value="1"/>
</dbReference>
<keyword evidence="5 7" id="KW-1133">Transmembrane helix</keyword>
<gene>
    <name evidence="7 8" type="primary">lgt</name>
    <name evidence="8" type="ORF">QNI16_33290</name>
</gene>
<dbReference type="GO" id="GO:0008961">
    <property type="term" value="F:phosphatidylglycerol-prolipoprotein diacylglyceryl transferase activity"/>
    <property type="evidence" value="ECO:0007669"/>
    <property type="project" value="UniProtKB-UniRule"/>
</dbReference>
<dbReference type="RefSeq" id="WP_313987948.1">
    <property type="nucleotide sequence ID" value="NZ_JASJOS010000020.1"/>
</dbReference>
<feature type="transmembrane region" description="Helical" evidence="7">
    <location>
        <begin position="59"/>
        <end position="80"/>
    </location>
</feature>
<evidence type="ECO:0000313" key="9">
    <source>
        <dbReference type="Proteomes" id="UP001241110"/>
    </source>
</evidence>
<sequence>MYSFIEWNISPEIYTLTVGDLTLPLAWYGLLFALGFILGQQILFYIFKKEQKPATDVQSLTIYISIATIIGARLGHFLFYEWPLLLSNPIEWLLVLLIPPFRGLASHGATLAIIVAIYLYAKKKPEQPFLWVMDRLIIPVTLGCTFIRTGNLFNSEIYGTPTTLPWGFVFIRETDPSLLPLVPRHPTQIYEALFYLSLFAGTFLLWRYKRHVLPYGFISGLTLILLFGFRFFIEFLKNNQTDFENNQILNMGQILSIPAIITGIVILFLINRHKSSVST</sequence>
<evidence type="ECO:0000256" key="6">
    <source>
        <dbReference type="ARBA" id="ARBA00023136"/>
    </source>
</evidence>
<keyword evidence="6 7" id="KW-0472">Membrane</keyword>
<keyword evidence="2 7" id="KW-1003">Cell membrane</keyword>
<comment type="catalytic activity">
    <reaction evidence="7">
        <text>L-cysteinyl-[prolipoprotein] + a 1,2-diacyl-sn-glycero-3-phospho-(1'-sn-glycerol) = an S-1,2-diacyl-sn-glyceryl-L-cysteinyl-[prolipoprotein] + sn-glycerol 1-phosphate + H(+)</text>
        <dbReference type="Rhea" id="RHEA:56712"/>
        <dbReference type="Rhea" id="RHEA-COMP:14679"/>
        <dbReference type="Rhea" id="RHEA-COMP:14680"/>
        <dbReference type="ChEBI" id="CHEBI:15378"/>
        <dbReference type="ChEBI" id="CHEBI:29950"/>
        <dbReference type="ChEBI" id="CHEBI:57685"/>
        <dbReference type="ChEBI" id="CHEBI:64716"/>
        <dbReference type="ChEBI" id="CHEBI:140658"/>
        <dbReference type="EC" id="2.5.1.145"/>
    </reaction>
</comment>